<feature type="domain" description="O-antigen ligase-related" evidence="7">
    <location>
        <begin position="265"/>
        <end position="411"/>
    </location>
</feature>
<comment type="subcellular location">
    <subcellularLocation>
        <location evidence="1">Membrane</location>
        <topology evidence="1">Multi-pass membrane protein</topology>
    </subcellularLocation>
</comment>
<keyword evidence="9" id="KW-1185">Reference proteome</keyword>
<dbReference type="RefSeq" id="WP_190418709.1">
    <property type="nucleotide sequence ID" value="NZ_JAMPKK010000027.1"/>
</dbReference>
<dbReference type="InterPro" id="IPR051533">
    <property type="entry name" value="WaaL-like"/>
</dbReference>
<feature type="transmembrane region" description="Helical" evidence="6">
    <location>
        <begin position="255"/>
        <end position="274"/>
    </location>
</feature>
<feature type="region of interest" description="Disordered" evidence="5">
    <location>
        <begin position="196"/>
        <end position="221"/>
    </location>
</feature>
<evidence type="ECO:0000313" key="9">
    <source>
        <dbReference type="Proteomes" id="UP001442494"/>
    </source>
</evidence>
<protein>
    <submittedName>
        <fullName evidence="8">O-antigen ligase family protein</fullName>
    </submittedName>
</protein>
<dbReference type="GO" id="GO:0016874">
    <property type="term" value="F:ligase activity"/>
    <property type="evidence" value="ECO:0007669"/>
    <property type="project" value="UniProtKB-KW"/>
</dbReference>
<feature type="transmembrane region" description="Helical" evidence="6">
    <location>
        <begin position="165"/>
        <end position="188"/>
    </location>
</feature>
<comment type="caution">
    <text evidence="8">The sequence shown here is derived from an EMBL/GenBank/DDBJ whole genome shotgun (WGS) entry which is preliminary data.</text>
</comment>
<evidence type="ECO:0000256" key="5">
    <source>
        <dbReference type="SAM" id="MobiDB-lite"/>
    </source>
</evidence>
<evidence type="ECO:0000256" key="2">
    <source>
        <dbReference type="ARBA" id="ARBA00022692"/>
    </source>
</evidence>
<gene>
    <name evidence="8" type="ORF">NDI37_13475</name>
</gene>
<name>A0ABV0JS38_9CYAN</name>
<dbReference type="PANTHER" id="PTHR37422">
    <property type="entry name" value="TEICHURONIC ACID BIOSYNTHESIS PROTEIN TUAE"/>
    <property type="match status" value="1"/>
</dbReference>
<dbReference type="Proteomes" id="UP001442494">
    <property type="component" value="Unassembled WGS sequence"/>
</dbReference>
<organism evidence="8 9">
    <name type="scientific">Funiculus sociatus GB2-A5</name>
    <dbReference type="NCBI Taxonomy" id="2933946"/>
    <lineage>
        <taxon>Bacteria</taxon>
        <taxon>Bacillati</taxon>
        <taxon>Cyanobacteriota</taxon>
        <taxon>Cyanophyceae</taxon>
        <taxon>Coleofasciculales</taxon>
        <taxon>Coleofasciculaceae</taxon>
        <taxon>Funiculus</taxon>
    </lineage>
</organism>
<feature type="transmembrane region" description="Helical" evidence="6">
    <location>
        <begin position="280"/>
        <end position="295"/>
    </location>
</feature>
<evidence type="ECO:0000256" key="1">
    <source>
        <dbReference type="ARBA" id="ARBA00004141"/>
    </source>
</evidence>
<feature type="transmembrane region" description="Helical" evidence="6">
    <location>
        <begin position="115"/>
        <end position="136"/>
    </location>
</feature>
<evidence type="ECO:0000259" key="7">
    <source>
        <dbReference type="Pfam" id="PF04932"/>
    </source>
</evidence>
<feature type="transmembrane region" description="Helical" evidence="6">
    <location>
        <begin position="61"/>
        <end position="80"/>
    </location>
</feature>
<feature type="transmembrane region" description="Helical" evidence="6">
    <location>
        <begin position="463"/>
        <end position="481"/>
    </location>
</feature>
<keyword evidence="4 6" id="KW-0472">Membrane</keyword>
<dbReference type="Pfam" id="PF04932">
    <property type="entry name" value="Wzy_C"/>
    <property type="match status" value="1"/>
</dbReference>
<evidence type="ECO:0000313" key="8">
    <source>
        <dbReference type="EMBL" id="MEP0865476.1"/>
    </source>
</evidence>
<feature type="transmembrane region" description="Helical" evidence="6">
    <location>
        <begin position="86"/>
        <end position="103"/>
    </location>
</feature>
<feature type="transmembrane region" description="Helical" evidence="6">
    <location>
        <begin position="438"/>
        <end position="457"/>
    </location>
</feature>
<reference evidence="8 9" key="1">
    <citation type="submission" date="2022-04" db="EMBL/GenBank/DDBJ databases">
        <title>Positive selection, recombination, and allopatry shape intraspecific diversity of widespread and dominant cyanobacteria.</title>
        <authorList>
            <person name="Wei J."/>
            <person name="Shu W."/>
            <person name="Hu C."/>
        </authorList>
    </citation>
    <scope>NUCLEOTIDE SEQUENCE [LARGE SCALE GENOMIC DNA]</scope>
    <source>
        <strain evidence="8 9">GB2-A5</strain>
    </source>
</reference>
<feature type="transmembrane region" description="Helical" evidence="6">
    <location>
        <begin position="404"/>
        <end position="426"/>
    </location>
</feature>
<feature type="transmembrane region" description="Helical" evidence="6">
    <location>
        <begin position="300"/>
        <end position="317"/>
    </location>
</feature>
<proteinExistence type="predicted"/>
<feature type="transmembrane region" description="Helical" evidence="6">
    <location>
        <begin position="20"/>
        <end position="49"/>
    </location>
</feature>
<evidence type="ECO:0000256" key="6">
    <source>
        <dbReference type="SAM" id="Phobius"/>
    </source>
</evidence>
<sequence>MRKILLPSSQHPDPSLQASWNYAQLGLLIFPFIPILGALGIFLALVGTWKQKYRTIIRRPLNWGFALLSVILIISAAFAFNRAEAFLGLANLFPFFLLFAAYSQLIQTPNQLRRLAWILVIPSVPVVILGFGQIFLGWATPAQLQGIVGWALEPKGNPPGRMASVFMYANILAAYLQIVFILSLGLWIEETKRQKHLTPSPSPQAQRGAGAEGGGSLVRPPHLSFSFLRDWGRRSLQELHSQPQHGNEGKKRDSYWLRWVFLSVAVIGNAIALILTNSRNAWAIVIVSCLAFALYQGWRWLIALVAGVATTVLWAAFGPSPVREWLRIIVPIYFWERLTDQRYPDRPIALLRTTQWKFAWSMTQQRPWTGWGLRNFTPLYEAKMQIWLGHPHSLLLMLTAETGIPATILFFGLVGWVMAQGILLLAKMHFTASPQNQLIIFTYLVAFGCCTLFNTVDVTLFDLRVNTLGWLLLAAICGVVYKRKALVYHLN</sequence>
<keyword evidence="3 6" id="KW-1133">Transmembrane helix</keyword>
<keyword evidence="2 6" id="KW-0812">Transmembrane</keyword>
<dbReference type="InterPro" id="IPR007016">
    <property type="entry name" value="O-antigen_ligase-rel_domated"/>
</dbReference>
<accession>A0ABV0JS38</accession>
<evidence type="ECO:0000256" key="4">
    <source>
        <dbReference type="ARBA" id="ARBA00023136"/>
    </source>
</evidence>
<dbReference type="EMBL" id="JAMPKK010000027">
    <property type="protein sequence ID" value="MEP0865476.1"/>
    <property type="molecule type" value="Genomic_DNA"/>
</dbReference>
<dbReference type="PANTHER" id="PTHR37422:SF13">
    <property type="entry name" value="LIPOPOLYSACCHARIDE BIOSYNTHESIS PROTEIN PA4999-RELATED"/>
    <property type="match status" value="1"/>
</dbReference>
<evidence type="ECO:0000256" key="3">
    <source>
        <dbReference type="ARBA" id="ARBA00022989"/>
    </source>
</evidence>
<keyword evidence="8" id="KW-0436">Ligase</keyword>